<keyword evidence="3" id="KW-1185">Reference proteome</keyword>
<feature type="region of interest" description="Disordered" evidence="1">
    <location>
        <begin position="1"/>
        <end position="79"/>
    </location>
</feature>
<reference evidence="2 3" key="1">
    <citation type="journal article" date="2019" name="Sci. Rep.">
        <title>Orb-weaving spider Araneus ventricosus genome elucidates the spidroin gene catalogue.</title>
        <authorList>
            <person name="Kono N."/>
            <person name="Nakamura H."/>
            <person name="Ohtoshi R."/>
            <person name="Moran D.A.P."/>
            <person name="Shinohara A."/>
            <person name="Yoshida Y."/>
            <person name="Fujiwara M."/>
            <person name="Mori M."/>
            <person name="Tomita M."/>
            <person name="Arakawa K."/>
        </authorList>
    </citation>
    <scope>NUCLEOTIDE SEQUENCE [LARGE SCALE GENOMIC DNA]</scope>
</reference>
<evidence type="ECO:0000256" key="1">
    <source>
        <dbReference type="SAM" id="MobiDB-lite"/>
    </source>
</evidence>
<evidence type="ECO:0000313" key="3">
    <source>
        <dbReference type="Proteomes" id="UP000499080"/>
    </source>
</evidence>
<proteinExistence type="predicted"/>
<dbReference type="EMBL" id="BGPR01211186">
    <property type="protein sequence ID" value="GBN42167.1"/>
    <property type="molecule type" value="Genomic_DNA"/>
</dbReference>
<accession>A0A4Y2NW43</accession>
<comment type="caution">
    <text evidence="2">The sequence shown here is derived from an EMBL/GenBank/DDBJ whole genome shotgun (WGS) entry which is preliminary data.</text>
</comment>
<dbReference type="Proteomes" id="UP000499080">
    <property type="component" value="Unassembled WGS sequence"/>
</dbReference>
<feature type="compositionally biased region" description="Basic and acidic residues" evidence="1">
    <location>
        <begin position="14"/>
        <end position="68"/>
    </location>
</feature>
<name>A0A4Y2NW43_ARAVE</name>
<organism evidence="2 3">
    <name type="scientific">Araneus ventricosus</name>
    <name type="common">Orbweaver spider</name>
    <name type="synonym">Epeira ventricosa</name>
    <dbReference type="NCBI Taxonomy" id="182803"/>
    <lineage>
        <taxon>Eukaryota</taxon>
        <taxon>Metazoa</taxon>
        <taxon>Ecdysozoa</taxon>
        <taxon>Arthropoda</taxon>
        <taxon>Chelicerata</taxon>
        <taxon>Arachnida</taxon>
        <taxon>Araneae</taxon>
        <taxon>Araneomorphae</taxon>
        <taxon>Entelegynae</taxon>
        <taxon>Araneoidea</taxon>
        <taxon>Araneidae</taxon>
        <taxon>Araneus</taxon>
    </lineage>
</organism>
<dbReference type="AlphaFoldDB" id="A0A4Y2NW43"/>
<gene>
    <name evidence="2" type="ORF">AVEN_24755_1</name>
</gene>
<protein>
    <submittedName>
        <fullName evidence="2">Uncharacterized protein</fullName>
    </submittedName>
</protein>
<evidence type="ECO:0000313" key="2">
    <source>
        <dbReference type="EMBL" id="GBN42167.1"/>
    </source>
</evidence>
<sequence>MDPNVNLQSRKRQRDKEKLRKELLKQEKQQKKQQEKEQKKQQERKQKKQQEKEQKKQQEKEQKKQQERKQKKQQNRECSALLVKERCKRYHENRKQKKMDAEAANLKLNEGASTSTGSFTVRFRFVLASSKSRCKVTSKTKLG</sequence>